<evidence type="ECO:0000256" key="1">
    <source>
        <dbReference type="SAM" id="Phobius"/>
    </source>
</evidence>
<comment type="caution">
    <text evidence="2">The sequence shown here is derived from an EMBL/GenBank/DDBJ whole genome shotgun (WGS) entry which is preliminary data.</text>
</comment>
<evidence type="ECO:0000313" key="3">
    <source>
        <dbReference type="Proteomes" id="UP000287872"/>
    </source>
</evidence>
<dbReference type="RefSeq" id="WP_124997546.1">
    <property type="nucleotide sequence ID" value="NZ_BHYK01000002.1"/>
</dbReference>
<sequence length="101" mass="11305">MDTNMLIKLLLLLVPAGLFIYFDKKLLISNKVQTKLKITNFLGLFAFITISLVLSAIVVGTLSMILRISNTFTYGIQSILMGVLLGLFSNIQKIIRKKTKI</sequence>
<feature type="transmembrane region" description="Helical" evidence="1">
    <location>
        <begin position="42"/>
        <end position="66"/>
    </location>
</feature>
<evidence type="ECO:0000313" key="2">
    <source>
        <dbReference type="EMBL" id="GCD08769.1"/>
    </source>
</evidence>
<keyword evidence="3" id="KW-1185">Reference proteome</keyword>
<reference evidence="2 3" key="1">
    <citation type="submission" date="2018-11" db="EMBL/GenBank/DDBJ databases">
        <title>Genome sequencing and assembly of Clostridium tagluense strain A121.</title>
        <authorList>
            <person name="Murakami T."/>
            <person name="Segawa T."/>
            <person name="Shcherbakova V.A."/>
            <person name="Mori H."/>
            <person name="Yoshimura Y."/>
        </authorList>
    </citation>
    <scope>NUCLEOTIDE SEQUENCE [LARGE SCALE GENOMIC DNA]</scope>
    <source>
        <strain evidence="2 3">A121</strain>
    </source>
</reference>
<dbReference type="Proteomes" id="UP000287872">
    <property type="component" value="Unassembled WGS sequence"/>
</dbReference>
<keyword evidence="1" id="KW-0472">Membrane</keyword>
<dbReference type="EMBL" id="BHYK01000002">
    <property type="protein sequence ID" value="GCD08769.1"/>
    <property type="molecule type" value="Genomic_DNA"/>
</dbReference>
<accession>A0A401UH06</accession>
<gene>
    <name evidence="2" type="ORF">Ctaglu_03920</name>
</gene>
<keyword evidence="1" id="KW-0812">Transmembrane</keyword>
<keyword evidence="1" id="KW-1133">Transmembrane helix</keyword>
<organism evidence="2 3">
    <name type="scientific">Clostridium tagluense</name>
    <dbReference type="NCBI Taxonomy" id="360422"/>
    <lineage>
        <taxon>Bacteria</taxon>
        <taxon>Bacillati</taxon>
        <taxon>Bacillota</taxon>
        <taxon>Clostridia</taxon>
        <taxon>Eubacteriales</taxon>
        <taxon>Clostridiaceae</taxon>
        <taxon>Clostridium</taxon>
    </lineage>
</organism>
<feature type="transmembrane region" description="Helical" evidence="1">
    <location>
        <begin position="72"/>
        <end position="91"/>
    </location>
</feature>
<feature type="transmembrane region" description="Helical" evidence="1">
    <location>
        <begin position="6"/>
        <end position="22"/>
    </location>
</feature>
<dbReference type="AlphaFoldDB" id="A0A401UH06"/>
<proteinExistence type="predicted"/>
<name>A0A401UH06_9CLOT</name>
<protein>
    <submittedName>
        <fullName evidence="2">Uncharacterized protein</fullName>
    </submittedName>
</protein>